<dbReference type="AlphaFoldDB" id="A0AAN6G875"/>
<evidence type="ECO:0000256" key="2">
    <source>
        <dbReference type="SAM" id="SignalP"/>
    </source>
</evidence>
<dbReference type="InterPro" id="IPR036908">
    <property type="entry name" value="RlpA-like_sf"/>
</dbReference>
<dbReference type="EMBL" id="JAPDMQ010000362">
    <property type="protein sequence ID" value="KAK0526229.1"/>
    <property type="molecule type" value="Genomic_DNA"/>
</dbReference>
<accession>A0AAN6G875</accession>
<feature type="signal peptide" evidence="2">
    <location>
        <begin position="1"/>
        <end position="20"/>
    </location>
</feature>
<keyword evidence="4" id="KW-1185">Reference proteome</keyword>
<sequence length="133" mass="13978">MKTFTSTFFALAFFGASVFGAAIPAGGASNDVKAVKRSYSGDATYYYQYGVAGSCGVYHADSDVIVALSSSQMSPDLCGRTIRVSRPGYNDIYPTVADTCPGCGYGSIDLSTGAFDQIGAEAEGRIQVTWDFV</sequence>
<dbReference type="PANTHER" id="PTHR31836">
    <property type="match status" value="1"/>
</dbReference>
<reference evidence="3" key="1">
    <citation type="journal article" date="2023" name="PhytoFront">
        <title>Draft Genome Resources of Seven Strains of Tilletia horrida, Causal Agent of Kernel Smut of Rice.</title>
        <authorList>
            <person name="Khanal S."/>
            <person name="Antony Babu S."/>
            <person name="Zhou X.G."/>
        </authorList>
    </citation>
    <scope>NUCLEOTIDE SEQUENCE</scope>
    <source>
        <strain evidence="3">TX3</strain>
    </source>
</reference>
<feature type="chain" id="PRO_5042812778" description="RlpA-like protein double-psi beta-barrel domain-containing protein" evidence="2">
    <location>
        <begin position="21"/>
        <end position="133"/>
    </location>
</feature>
<gene>
    <name evidence="3" type="ORF">OC842_005253</name>
</gene>
<organism evidence="3 4">
    <name type="scientific">Tilletia horrida</name>
    <dbReference type="NCBI Taxonomy" id="155126"/>
    <lineage>
        <taxon>Eukaryota</taxon>
        <taxon>Fungi</taxon>
        <taxon>Dikarya</taxon>
        <taxon>Basidiomycota</taxon>
        <taxon>Ustilaginomycotina</taxon>
        <taxon>Exobasidiomycetes</taxon>
        <taxon>Tilletiales</taxon>
        <taxon>Tilletiaceae</taxon>
        <taxon>Tilletia</taxon>
    </lineage>
</organism>
<evidence type="ECO:0000256" key="1">
    <source>
        <dbReference type="ARBA" id="ARBA00022729"/>
    </source>
</evidence>
<dbReference type="SUPFAM" id="SSF50685">
    <property type="entry name" value="Barwin-like endoglucanases"/>
    <property type="match status" value="1"/>
</dbReference>
<protein>
    <recommendedName>
        <fullName evidence="5">RlpA-like protein double-psi beta-barrel domain-containing protein</fullName>
    </recommendedName>
</protein>
<comment type="caution">
    <text evidence="3">The sequence shown here is derived from an EMBL/GenBank/DDBJ whole genome shotgun (WGS) entry which is preliminary data.</text>
</comment>
<dbReference type="Gene3D" id="2.40.40.10">
    <property type="entry name" value="RlpA-like domain"/>
    <property type="match status" value="1"/>
</dbReference>
<evidence type="ECO:0000313" key="4">
    <source>
        <dbReference type="Proteomes" id="UP001176521"/>
    </source>
</evidence>
<proteinExistence type="predicted"/>
<name>A0AAN6G875_9BASI</name>
<evidence type="ECO:0008006" key="5">
    <source>
        <dbReference type="Google" id="ProtNLM"/>
    </source>
</evidence>
<keyword evidence="1 2" id="KW-0732">Signal</keyword>
<dbReference type="InterPro" id="IPR051477">
    <property type="entry name" value="Expansin_CellWall"/>
</dbReference>
<evidence type="ECO:0000313" key="3">
    <source>
        <dbReference type="EMBL" id="KAK0526229.1"/>
    </source>
</evidence>
<dbReference type="PANTHER" id="PTHR31836:SF28">
    <property type="entry name" value="SRCR DOMAIN-CONTAINING PROTEIN-RELATED"/>
    <property type="match status" value="1"/>
</dbReference>
<dbReference type="Proteomes" id="UP001176521">
    <property type="component" value="Unassembled WGS sequence"/>
</dbReference>
<dbReference type="CDD" id="cd22191">
    <property type="entry name" value="DPBB_RlpA_EXP_N-like"/>
    <property type="match status" value="1"/>
</dbReference>